<gene>
    <name evidence="3" type="ORF">XENOCAPTIV_005612</name>
</gene>
<accession>A0ABV0Q867</accession>
<keyword evidence="2" id="KW-0677">Repeat</keyword>
<dbReference type="Proteomes" id="UP001434883">
    <property type="component" value="Unassembled WGS sequence"/>
</dbReference>
<proteinExistence type="predicted"/>
<evidence type="ECO:0000313" key="3">
    <source>
        <dbReference type="EMBL" id="MEQ2192002.1"/>
    </source>
</evidence>
<dbReference type="PANTHER" id="PTHR19229">
    <property type="entry name" value="ATP-BINDING CASSETTE TRANSPORTER SUBFAMILY A ABCA"/>
    <property type="match status" value="1"/>
</dbReference>
<protein>
    <submittedName>
        <fullName evidence="3">Uncharacterized protein</fullName>
    </submittedName>
</protein>
<evidence type="ECO:0000256" key="2">
    <source>
        <dbReference type="ARBA" id="ARBA00022737"/>
    </source>
</evidence>
<dbReference type="EMBL" id="JAHRIN010001607">
    <property type="protein sequence ID" value="MEQ2192002.1"/>
    <property type="molecule type" value="Genomic_DNA"/>
</dbReference>
<keyword evidence="1" id="KW-0813">Transport</keyword>
<evidence type="ECO:0000313" key="4">
    <source>
        <dbReference type="Proteomes" id="UP001434883"/>
    </source>
</evidence>
<reference evidence="3 4" key="1">
    <citation type="submission" date="2021-06" db="EMBL/GenBank/DDBJ databases">
        <authorList>
            <person name="Palmer J.M."/>
        </authorList>
    </citation>
    <scope>NUCLEOTIDE SEQUENCE [LARGE SCALE GENOMIC DNA]</scope>
    <source>
        <strain evidence="3 4">XC_2019</strain>
        <tissue evidence="3">Muscle</tissue>
    </source>
</reference>
<dbReference type="PANTHER" id="PTHR19229:SF36">
    <property type="entry name" value="ATP-BINDING CASSETTE SUB-FAMILY A MEMBER 2"/>
    <property type="match status" value="1"/>
</dbReference>
<dbReference type="InterPro" id="IPR026082">
    <property type="entry name" value="ABCA"/>
</dbReference>
<keyword evidence="4" id="KW-1185">Reference proteome</keyword>
<organism evidence="3 4">
    <name type="scientific">Xenoophorus captivus</name>
    <dbReference type="NCBI Taxonomy" id="1517983"/>
    <lineage>
        <taxon>Eukaryota</taxon>
        <taxon>Metazoa</taxon>
        <taxon>Chordata</taxon>
        <taxon>Craniata</taxon>
        <taxon>Vertebrata</taxon>
        <taxon>Euteleostomi</taxon>
        <taxon>Actinopterygii</taxon>
        <taxon>Neopterygii</taxon>
        <taxon>Teleostei</taxon>
        <taxon>Neoteleostei</taxon>
        <taxon>Acanthomorphata</taxon>
        <taxon>Ovalentaria</taxon>
        <taxon>Atherinomorphae</taxon>
        <taxon>Cyprinodontiformes</taxon>
        <taxon>Goodeidae</taxon>
        <taxon>Xenoophorus</taxon>
    </lineage>
</organism>
<name>A0ABV0Q867_9TELE</name>
<sequence>MDPKARRFLWNLILDIIKTGRSVVLTSHRFGDGYMITVRTKSSSNVKEVVRFFNRNFPEAVLKNMLTLTSVDLVALMCYLLTCFQERHHTKVQYQLKSERISLAQQSDNLEQQEVLPPGGGQSPLQRIFSFLKVRPANTELNAMISEAPEELESDDDEGLISFEEERVSDISGTPKKCWLGTSCNLLGGATVDHQP</sequence>
<evidence type="ECO:0000256" key="1">
    <source>
        <dbReference type="ARBA" id="ARBA00022448"/>
    </source>
</evidence>
<comment type="caution">
    <text evidence="3">The sequence shown here is derived from an EMBL/GenBank/DDBJ whole genome shotgun (WGS) entry which is preliminary data.</text>
</comment>